<dbReference type="EMBL" id="BQNB010017629">
    <property type="protein sequence ID" value="GJT65425.1"/>
    <property type="molecule type" value="Genomic_DNA"/>
</dbReference>
<proteinExistence type="predicted"/>
<reference evidence="2" key="2">
    <citation type="submission" date="2022-01" db="EMBL/GenBank/DDBJ databases">
        <authorList>
            <person name="Yamashiro T."/>
            <person name="Shiraishi A."/>
            <person name="Satake H."/>
            <person name="Nakayama K."/>
        </authorList>
    </citation>
    <scope>NUCLEOTIDE SEQUENCE</scope>
</reference>
<organism evidence="2 3">
    <name type="scientific">Tanacetum coccineum</name>
    <dbReference type="NCBI Taxonomy" id="301880"/>
    <lineage>
        <taxon>Eukaryota</taxon>
        <taxon>Viridiplantae</taxon>
        <taxon>Streptophyta</taxon>
        <taxon>Embryophyta</taxon>
        <taxon>Tracheophyta</taxon>
        <taxon>Spermatophyta</taxon>
        <taxon>Magnoliopsida</taxon>
        <taxon>eudicotyledons</taxon>
        <taxon>Gunneridae</taxon>
        <taxon>Pentapetalae</taxon>
        <taxon>asterids</taxon>
        <taxon>campanulids</taxon>
        <taxon>Asterales</taxon>
        <taxon>Asteraceae</taxon>
        <taxon>Asteroideae</taxon>
        <taxon>Anthemideae</taxon>
        <taxon>Anthemidinae</taxon>
        <taxon>Tanacetum</taxon>
    </lineage>
</organism>
<keyword evidence="1" id="KW-0812">Transmembrane</keyword>
<accession>A0ABQ5FQ65</accession>
<evidence type="ECO:0000256" key="1">
    <source>
        <dbReference type="SAM" id="Phobius"/>
    </source>
</evidence>
<sequence>MGGIFSIEARDMDMKLLSAPESNNTLARCWFRRNIPITSSGWPFVSIVLGQMAHLVASITLNSARSYVMQSAFLTQGTISSIPIVFSRGGGISPKGFLSSVLWWLVMIVAVVGVVVVIIVAVVVVVESSSIVKLSFVIT</sequence>
<evidence type="ECO:0000313" key="2">
    <source>
        <dbReference type="EMBL" id="GJT65425.1"/>
    </source>
</evidence>
<keyword evidence="1" id="KW-0472">Membrane</keyword>
<dbReference type="Proteomes" id="UP001151760">
    <property type="component" value="Unassembled WGS sequence"/>
</dbReference>
<protein>
    <submittedName>
        <fullName evidence="2">Uncharacterized protein</fullName>
    </submittedName>
</protein>
<reference evidence="2" key="1">
    <citation type="journal article" date="2022" name="Int. J. Mol. Sci.">
        <title>Draft Genome of Tanacetum Coccineum: Genomic Comparison of Closely Related Tanacetum-Family Plants.</title>
        <authorList>
            <person name="Yamashiro T."/>
            <person name="Shiraishi A."/>
            <person name="Nakayama K."/>
            <person name="Satake H."/>
        </authorList>
    </citation>
    <scope>NUCLEOTIDE SEQUENCE</scope>
</reference>
<gene>
    <name evidence="2" type="ORF">Tco_1016905</name>
</gene>
<keyword evidence="3" id="KW-1185">Reference proteome</keyword>
<evidence type="ECO:0000313" key="3">
    <source>
        <dbReference type="Proteomes" id="UP001151760"/>
    </source>
</evidence>
<keyword evidence="1" id="KW-1133">Transmembrane helix</keyword>
<name>A0ABQ5FQ65_9ASTR</name>
<comment type="caution">
    <text evidence="2">The sequence shown here is derived from an EMBL/GenBank/DDBJ whole genome shotgun (WGS) entry which is preliminary data.</text>
</comment>
<feature type="transmembrane region" description="Helical" evidence="1">
    <location>
        <begin position="101"/>
        <end position="126"/>
    </location>
</feature>
<feature type="transmembrane region" description="Helical" evidence="1">
    <location>
        <begin position="41"/>
        <end position="61"/>
    </location>
</feature>